<dbReference type="AlphaFoldDB" id="A0A8X6XRU9"/>
<name>A0A8X6XRU9_9ARAC</name>
<proteinExistence type="predicted"/>
<dbReference type="EMBL" id="BMAV01012225">
    <property type="protein sequence ID" value="GFY58745.1"/>
    <property type="molecule type" value="Genomic_DNA"/>
</dbReference>
<evidence type="ECO:0000313" key="1">
    <source>
        <dbReference type="EMBL" id="GFY58745.1"/>
    </source>
</evidence>
<keyword evidence="2" id="KW-1185">Reference proteome</keyword>
<gene>
    <name evidence="1" type="ORF">TNIN_199481</name>
</gene>
<evidence type="ECO:0000313" key="2">
    <source>
        <dbReference type="Proteomes" id="UP000886998"/>
    </source>
</evidence>
<reference evidence="1" key="1">
    <citation type="submission" date="2020-08" db="EMBL/GenBank/DDBJ databases">
        <title>Multicomponent nature underlies the extraordinary mechanical properties of spider dragline silk.</title>
        <authorList>
            <person name="Kono N."/>
            <person name="Nakamura H."/>
            <person name="Mori M."/>
            <person name="Yoshida Y."/>
            <person name="Ohtoshi R."/>
            <person name="Malay A.D."/>
            <person name="Moran D.A.P."/>
            <person name="Tomita M."/>
            <person name="Numata K."/>
            <person name="Arakawa K."/>
        </authorList>
    </citation>
    <scope>NUCLEOTIDE SEQUENCE</scope>
</reference>
<dbReference type="Proteomes" id="UP000886998">
    <property type="component" value="Unassembled WGS sequence"/>
</dbReference>
<sequence length="126" mass="14372">MSGCLLLQYIPEHGSALDIRCCPAADERRNLKQPHVNLNRVVTPDHYACCTGSVSRYSGGEVVPFTWRLHTHAWLSFVPKTNRHSSLNNTFCQTVAFNVPLAWHRSRWSRRCFGVKGSVRLDCRFA</sequence>
<protein>
    <submittedName>
        <fullName evidence="1">Uncharacterized protein</fullName>
    </submittedName>
</protein>
<organism evidence="1 2">
    <name type="scientific">Trichonephila inaurata madagascariensis</name>
    <dbReference type="NCBI Taxonomy" id="2747483"/>
    <lineage>
        <taxon>Eukaryota</taxon>
        <taxon>Metazoa</taxon>
        <taxon>Ecdysozoa</taxon>
        <taxon>Arthropoda</taxon>
        <taxon>Chelicerata</taxon>
        <taxon>Arachnida</taxon>
        <taxon>Araneae</taxon>
        <taxon>Araneomorphae</taxon>
        <taxon>Entelegynae</taxon>
        <taxon>Araneoidea</taxon>
        <taxon>Nephilidae</taxon>
        <taxon>Trichonephila</taxon>
        <taxon>Trichonephila inaurata</taxon>
    </lineage>
</organism>
<accession>A0A8X6XRU9</accession>
<comment type="caution">
    <text evidence="1">The sequence shown here is derived from an EMBL/GenBank/DDBJ whole genome shotgun (WGS) entry which is preliminary data.</text>
</comment>